<dbReference type="GO" id="GO:0005783">
    <property type="term" value="C:endoplasmic reticulum"/>
    <property type="evidence" value="ECO:0007669"/>
    <property type="project" value="TreeGrafter"/>
</dbReference>
<accession>A0A0D0A366</accession>
<feature type="transmembrane region" description="Helical" evidence="1">
    <location>
        <begin position="144"/>
        <end position="161"/>
    </location>
</feature>
<evidence type="ECO:0008006" key="4">
    <source>
        <dbReference type="Google" id="ProtNLM"/>
    </source>
</evidence>
<dbReference type="InParanoid" id="A0A0D0A366"/>
<reference evidence="3" key="2">
    <citation type="submission" date="2015-01" db="EMBL/GenBank/DDBJ databases">
        <title>Evolutionary Origins and Diversification of the Mycorrhizal Mutualists.</title>
        <authorList>
            <consortium name="DOE Joint Genome Institute"/>
            <consortium name="Mycorrhizal Genomics Consortium"/>
            <person name="Kohler A."/>
            <person name="Kuo A."/>
            <person name="Nagy L.G."/>
            <person name="Floudas D."/>
            <person name="Copeland A."/>
            <person name="Barry K.W."/>
            <person name="Cichocki N."/>
            <person name="Veneault-Fourrey C."/>
            <person name="LaButti K."/>
            <person name="Lindquist E.A."/>
            <person name="Lipzen A."/>
            <person name="Lundell T."/>
            <person name="Morin E."/>
            <person name="Murat C."/>
            <person name="Riley R."/>
            <person name="Ohm R."/>
            <person name="Sun H."/>
            <person name="Tunlid A."/>
            <person name="Henrissat B."/>
            <person name="Grigoriev I.V."/>
            <person name="Hibbett D.S."/>
            <person name="Martin F."/>
        </authorList>
    </citation>
    <scope>NUCLEOTIDE SEQUENCE [LARGE SCALE GENOMIC DNA]</scope>
    <source>
        <strain evidence="3">UH-Slu-Lm8-n1</strain>
    </source>
</reference>
<sequence length="229" mass="25533">MGIQLGVCRRQGLIPLAYDSSLAKTTVTMTLSLFDVRKQLAFYGSYHSNPVNVLIHVFGVPAILWSSLLLATRIQTPAFLPEFHYTFNEYLLFDLNTPAMVTAIYLVYYLILEPFAALLYAPQMAVSLLTATAYAHRPDGIRDAIIVQVVSWIAQFLGHGLAEGRAPALLDNIVGALVLAPFFVHLELMFMLGYRPALHKQLQNDIGLEIAKMRKAQGDKRRLADKKAN</sequence>
<dbReference type="PANTHER" id="PTHR28026">
    <property type="entry name" value="DUF962 DOMAIN PROTEIN (AFU_ORTHOLOGUE AFUA_8G05310)"/>
    <property type="match status" value="1"/>
</dbReference>
<keyword evidence="1" id="KW-0472">Membrane</keyword>
<dbReference type="PANTHER" id="PTHR28026:SF9">
    <property type="entry name" value="2-HYDROXY-PALMITIC ACID DIOXYGENASE MPO1"/>
    <property type="match status" value="1"/>
</dbReference>
<reference evidence="2 3" key="1">
    <citation type="submission" date="2014-04" db="EMBL/GenBank/DDBJ databases">
        <authorList>
            <consortium name="DOE Joint Genome Institute"/>
            <person name="Kuo A."/>
            <person name="Ruytinx J."/>
            <person name="Rineau F."/>
            <person name="Colpaert J."/>
            <person name="Kohler A."/>
            <person name="Nagy L.G."/>
            <person name="Floudas D."/>
            <person name="Copeland A."/>
            <person name="Barry K.W."/>
            <person name="Cichocki N."/>
            <person name="Veneault-Fourrey C."/>
            <person name="LaButti K."/>
            <person name="Lindquist E.A."/>
            <person name="Lipzen A."/>
            <person name="Lundell T."/>
            <person name="Morin E."/>
            <person name="Murat C."/>
            <person name="Sun H."/>
            <person name="Tunlid A."/>
            <person name="Henrissat B."/>
            <person name="Grigoriev I.V."/>
            <person name="Hibbett D.S."/>
            <person name="Martin F."/>
            <person name="Nordberg H.P."/>
            <person name="Cantor M.N."/>
            <person name="Hua S.X."/>
        </authorList>
    </citation>
    <scope>NUCLEOTIDE SEQUENCE [LARGE SCALE GENOMIC DNA]</scope>
    <source>
        <strain evidence="2 3">UH-Slu-Lm8-n1</strain>
    </source>
</reference>
<evidence type="ECO:0000313" key="3">
    <source>
        <dbReference type="Proteomes" id="UP000054485"/>
    </source>
</evidence>
<dbReference type="FunCoup" id="A0A0D0A366">
    <property type="interactions" value="96"/>
</dbReference>
<dbReference type="Proteomes" id="UP000054485">
    <property type="component" value="Unassembled WGS sequence"/>
</dbReference>
<protein>
    <recommendedName>
        <fullName evidence="4">DUF962-domain-containing protein</fullName>
    </recommendedName>
</protein>
<dbReference type="Pfam" id="PF06127">
    <property type="entry name" value="Mpo1-like"/>
    <property type="match status" value="1"/>
</dbReference>
<gene>
    <name evidence="2" type="ORF">CY34DRAFT_802635</name>
</gene>
<dbReference type="InterPro" id="IPR009305">
    <property type="entry name" value="Mpo1-like"/>
</dbReference>
<dbReference type="AlphaFoldDB" id="A0A0D0A366"/>
<name>A0A0D0A366_9AGAM</name>
<proteinExistence type="predicted"/>
<dbReference type="HOGENOM" id="CLU_081702_1_0_1"/>
<evidence type="ECO:0000256" key="1">
    <source>
        <dbReference type="SAM" id="Phobius"/>
    </source>
</evidence>
<keyword evidence="1" id="KW-1133">Transmembrane helix</keyword>
<keyword evidence="1" id="KW-0812">Transmembrane</keyword>
<organism evidence="2 3">
    <name type="scientific">Suillus luteus UH-Slu-Lm8-n1</name>
    <dbReference type="NCBI Taxonomy" id="930992"/>
    <lineage>
        <taxon>Eukaryota</taxon>
        <taxon>Fungi</taxon>
        <taxon>Dikarya</taxon>
        <taxon>Basidiomycota</taxon>
        <taxon>Agaricomycotina</taxon>
        <taxon>Agaricomycetes</taxon>
        <taxon>Agaricomycetidae</taxon>
        <taxon>Boletales</taxon>
        <taxon>Suillineae</taxon>
        <taxon>Suillaceae</taxon>
        <taxon>Suillus</taxon>
    </lineage>
</organism>
<feature type="transmembrane region" description="Helical" evidence="1">
    <location>
        <begin position="53"/>
        <end position="71"/>
    </location>
</feature>
<dbReference type="GO" id="GO:0016020">
    <property type="term" value="C:membrane"/>
    <property type="evidence" value="ECO:0007669"/>
    <property type="project" value="GOC"/>
</dbReference>
<feature type="transmembrane region" description="Helical" evidence="1">
    <location>
        <begin position="173"/>
        <end position="194"/>
    </location>
</feature>
<dbReference type="OrthoDB" id="2124888at2759"/>
<dbReference type="GO" id="GO:0046521">
    <property type="term" value="P:sphingoid catabolic process"/>
    <property type="evidence" value="ECO:0007669"/>
    <property type="project" value="TreeGrafter"/>
</dbReference>
<evidence type="ECO:0000313" key="2">
    <source>
        <dbReference type="EMBL" id="KIK44435.1"/>
    </source>
</evidence>
<dbReference type="EMBL" id="KN835190">
    <property type="protein sequence ID" value="KIK44435.1"/>
    <property type="molecule type" value="Genomic_DNA"/>
</dbReference>
<feature type="transmembrane region" description="Helical" evidence="1">
    <location>
        <begin position="91"/>
        <end position="111"/>
    </location>
</feature>
<keyword evidence="3" id="KW-1185">Reference proteome</keyword>